<reference evidence="2" key="1">
    <citation type="submission" date="2021-10" db="EMBL/GenBank/DDBJ databases">
        <title>De novo Genome Assembly of Clathrus columnatus (Basidiomycota, Fungi) Using Illumina and Nanopore Sequence Data.</title>
        <authorList>
            <person name="Ogiso-Tanaka E."/>
            <person name="Itagaki H."/>
            <person name="Hosoya T."/>
            <person name="Hosaka K."/>
        </authorList>
    </citation>
    <scope>NUCLEOTIDE SEQUENCE</scope>
    <source>
        <strain evidence="2">MO-923</strain>
    </source>
</reference>
<dbReference type="AlphaFoldDB" id="A0AAV5ALI2"/>
<name>A0AAV5ALI2_9AGAM</name>
<dbReference type="Proteomes" id="UP001050691">
    <property type="component" value="Unassembled WGS sequence"/>
</dbReference>
<feature type="compositionally biased region" description="Basic and acidic residues" evidence="1">
    <location>
        <begin position="111"/>
        <end position="130"/>
    </location>
</feature>
<evidence type="ECO:0000313" key="3">
    <source>
        <dbReference type="Proteomes" id="UP001050691"/>
    </source>
</evidence>
<gene>
    <name evidence="2" type="ORF">Clacol_008592</name>
</gene>
<organism evidence="2 3">
    <name type="scientific">Clathrus columnatus</name>
    <dbReference type="NCBI Taxonomy" id="1419009"/>
    <lineage>
        <taxon>Eukaryota</taxon>
        <taxon>Fungi</taxon>
        <taxon>Dikarya</taxon>
        <taxon>Basidiomycota</taxon>
        <taxon>Agaricomycotina</taxon>
        <taxon>Agaricomycetes</taxon>
        <taxon>Phallomycetidae</taxon>
        <taxon>Phallales</taxon>
        <taxon>Clathraceae</taxon>
        <taxon>Clathrus</taxon>
    </lineage>
</organism>
<evidence type="ECO:0000256" key="1">
    <source>
        <dbReference type="SAM" id="MobiDB-lite"/>
    </source>
</evidence>
<keyword evidence="3" id="KW-1185">Reference proteome</keyword>
<comment type="caution">
    <text evidence="2">The sequence shown here is derived from an EMBL/GenBank/DDBJ whole genome shotgun (WGS) entry which is preliminary data.</text>
</comment>
<feature type="region of interest" description="Disordered" evidence="1">
    <location>
        <begin position="97"/>
        <end position="138"/>
    </location>
</feature>
<evidence type="ECO:0000313" key="2">
    <source>
        <dbReference type="EMBL" id="GJJ14328.1"/>
    </source>
</evidence>
<accession>A0AAV5ALI2</accession>
<protein>
    <submittedName>
        <fullName evidence="2">Uncharacterized protein</fullName>
    </submittedName>
</protein>
<dbReference type="EMBL" id="BPWL01000009">
    <property type="protein sequence ID" value="GJJ14328.1"/>
    <property type="molecule type" value="Genomic_DNA"/>
</dbReference>
<sequence length="138" mass="15417">MSLSPSAIVIQDEQDVPLPSVANKLAEWHGFSTEDSLATSSDKTNNRQILKWRQTIARAEGNFGHSALSDIRDALFAEIKKSWDEIVAVDLNGNFKRTDRAANSSRTRPSPYDKADVRKLSPGQKDHDTLDSTWTMVM</sequence>
<proteinExistence type="predicted"/>